<organism evidence="7">
    <name type="scientific">Lotus japonicus</name>
    <name type="common">Lotus corniculatus var. japonicus</name>
    <dbReference type="NCBI Taxonomy" id="34305"/>
    <lineage>
        <taxon>Eukaryota</taxon>
        <taxon>Viridiplantae</taxon>
        <taxon>Streptophyta</taxon>
        <taxon>Embryophyta</taxon>
        <taxon>Tracheophyta</taxon>
        <taxon>Spermatophyta</taxon>
        <taxon>Magnoliopsida</taxon>
        <taxon>eudicotyledons</taxon>
        <taxon>Gunneridae</taxon>
        <taxon>Pentapetalae</taxon>
        <taxon>rosids</taxon>
        <taxon>fabids</taxon>
        <taxon>Fabales</taxon>
        <taxon>Fabaceae</taxon>
        <taxon>Papilionoideae</taxon>
        <taxon>50 kb inversion clade</taxon>
        <taxon>NPAAA clade</taxon>
        <taxon>Hologalegina</taxon>
        <taxon>robinioid clade</taxon>
        <taxon>Loteae</taxon>
        <taxon>Lotus</taxon>
    </lineage>
</organism>
<evidence type="ECO:0000256" key="1">
    <source>
        <dbReference type="ARBA" id="ARBA00004123"/>
    </source>
</evidence>
<accession>I3SJX0</accession>
<proteinExistence type="evidence at transcript level"/>
<dbReference type="SUPFAM" id="SSF46785">
    <property type="entry name" value="Winged helix' DNA-binding domain"/>
    <property type="match status" value="1"/>
</dbReference>
<reference evidence="7" key="1">
    <citation type="submission" date="2012-05" db="EMBL/GenBank/DDBJ databases">
        <authorList>
            <person name="Krishnakumar V."/>
            <person name="Cheung F."/>
            <person name="Xiao Y."/>
            <person name="Chan A."/>
            <person name="Moskal W.A."/>
            <person name="Town C.D."/>
        </authorList>
    </citation>
    <scope>NUCLEOTIDE SEQUENCE</scope>
</reference>
<dbReference type="FunFam" id="1.10.10.10:FF:000116">
    <property type="entry name" value="DNA-directed RNA polymerase III subunit RPC6"/>
    <property type="match status" value="1"/>
</dbReference>
<keyword evidence="3 6" id="KW-0240">DNA-directed RNA polymerase</keyword>
<comment type="subcellular location">
    <subcellularLocation>
        <location evidence="1 6">Nucleus</location>
    </subcellularLocation>
</comment>
<evidence type="ECO:0000256" key="5">
    <source>
        <dbReference type="ARBA" id="ARBA00023242"/>
    </source>
</evidence>
<evidence type="ECO:0000256" key="2">
    <source>
        <dbReference type="ARBA" id="ARBA00011038"/>
    </source>
</evidence>
<comment type="similarity">
    <text evidence="2 6">Belongs to the eukaryotic RPC34/RPC39 RNA polymerase subunit family.</text>
</comment>
<dbReference type="InterPro" id="IPR036388">
    <property type="entry name" value="WH-like_DNA-bd_sf"/>
</dbReference>
<evidence type="ECO:0000313" key="7">
    <source>
        <dbReference type="EMBL" id="AFK40562.1"/>
    </source>
</evidence>
<keyword evidence="4 6" id="KW-0804">Transcription</keyword>
<evidence type="ECO:0000256" key="6">
    <source>
        <dbReference type="PIRNR" id="PIRNR028763"/>
    </source>
</evidence>
<dbReference type="InterPro" id="IPR016049">
    <property type="entry name" value="RNA_pol_Rpc34-like"/>
</dbReference>
<evidence type="ECO:0000256" key="3">
    <source>
        <dbReference type="ARBA" id="ARBA00022478"/>
    </source>
</evidence>
<dbReference type="GO" id="GO:0006383">
    <property type="term" value="P:transcription by RNA polymerase III"/>
    <property type="evidence" value="ECO:0007669"/>
    <property type="project" value="UniProtKB-UniRule"/>
</dbReference>
<dbReference type="AlphaFoldDB" id="I3SJX0"/>
<name>I3SJX0_LOTJA</name>
<keyword evidence="5 6" id="KW-0539">Nucleus</keyword>
<dbReference type="GO" id="GO:0005737">
    <property type="term" value="C:cytoplasm"/>
    <property type="evidence" value="ECO:0007669"/>
    <property type="project" value="UniProtKB-ARBA"/>
</dbReference>
<protein>
    <recommendedName>
        <fullName evidence="6">DNA-directed RNA polymerase III subunit RPC6</fullName>
        <shortName evidence="6">RNA polymerase III subunit C6</shortName>
    </recommendedName>
</protein>
<dbReference type="Pfam" id="PF05158">
    <property type="entry name" value="RNA_pol_Rpc34"/>
    <property type="match status" value="1"/>
</dbReference>
<dbReference type="PIRSF" id="PIRSF028763">
    <property type="entry name" value="RNA_pol_Rpc34"/>
    <property type="match status" value="1"/>
</dbReference>
<dbReference type="InterPro" id="IPR007832">
    <property type="entry name" value="RNA_pol_Rpc34"/>
</dbReference>
<sequence length="232" mass="26151">MSRLPGSSSLKRKRPDLTDGEDVVYKLIHSKENMGIWIADIKRETKMPDNMVKKCIKSLQDKNLVKEVVNIQSRGKKRYMAVDFEPSKELTGGDWYTDGKFDTDFINAAKDVFLKYVFKQKVATCDGVLEWTRKNAVFSVDVTAQQVEEILRALVLDDEIIEVESTGKEEFASVPKGKICYKSKGGVRGEKKAGAMASIPCGVCPRIIKCAPDADGFISPRTCDYFEKWLDF</sequence>
<dbReference type="Gene3D" id="1.10.10.10">
    <property type="entry name" value="Winged helix-like DNA-binding domain superfamily/Winged helix DNA-binding domain"/>
    <property type="match status" value="1"/>
</dbReference>
<dbReference type="EMBL" id="BT140767">
    <property type="protein sequence ID" value="AFK40562.1"/>
    <property type="molecule type" value="mRNA"/>
</dbReference>
<comment type="function">
    <text evidence="6">DNA-dependent RNA polymerase catalyzes the transcription of DNA into RNA using the four ribonucleoside triphosphates as substrates. Specific peripheric component of RNA polymerase III which synthesizes small RNAs, such as 5S rRNA and tRNAs.</text>
</comment>
<dbReference type="InterPro" id="IPR036390">
    <property type="entry name" value="WH_DNA-bd_sf"/>
</dbReference>
<dbReference type="GO" id="GO:0005666">
    <property type="term" value="C:RNA polymerase III complex"/>
    <property type="evidence" value="ECO:0007669"/>
    <property type="project" value="UniProtKB-UniRule"/>
</dbReference>
<dbReference type="GO" id="GO:0005654">
    <property type="term" value="C:nucleoplasm"/>
    <property type="evidence" value="ECO:0007669"/>
    <property type="project" value="UniProtKB-ARBA"/>
</dbReference>
<evidence type="ECO:0000256" key="4">
    <source>
        <dbReference type="ARBA" id="ARBA00023163"/>
    </source>
</evidence>
<dbReference type="PANTHER" id="PTHR12780">
    <property type="entry name" value="RNA POLYMERASE III DNA DIRECTED , 39KD SUBUNIT-RELATED"/>
    <property type="match status" value="1"/>
</dbReference>